<feature type="transmembrane region" description="Helical" evidence="11">
    <location>
        <begin position="143"/>
        <end position="162"/>
    </location>
</feature>
<protein>
    <recommendedName>
        <fullName evidence="10">Cobalamin import system permease protein BtuC</fullName>
    </recommendedName>
</protein>
<feature type="transmembrane region" description="Helical" evidence="11">
    <location>
        <begin position="262"/>
        <end position="288"/>
    </location>
</feature>
<dbReference type="PANTHER" id="PTHR30472">
    <property type="entry name" value="FERRIC ENTEROBACTIN TRANSPORT SYSTEM PERMEASE PROTEIN"/>
    <property type="match status" value="1"/>
</dbReference>
<dbReference type="InterPro" id="IPR037294">
    <property type="entry name" value="ABC_BtuC-like"/>
</dbReference>
<organism evidence="12 13">
    <name type="scientific">Methanolapillus africanus</name>
    <dbReference type="NCBI Taxonomy" id="3028297"/>
    <lineage>
        <taxon>Archaea</taxon>
        <taxon>Methanobacteriati</taxon>
        <taxon>Methanobacteriota</taxon>
        <taxon>Stenosarchaea group</taxon>
        <taxon>Methanomicrobia</taxon>
        <taxon>Methanosarcinales</taxon>
        <taxon>Methanosarcinaceae</taxon>
        <taxon>Methanolapillus</taxon>
    </lineage>
</organism>
<dbReference type="FunFam" id="1.10.3470.10:FF:000001">
    <property type="entry name" value="Vitamin B12 ABC transporter permease BtuC"/>
    <property type="match status" value="1"/>
</dbReference>
<evidence type="ECO:0000256" key="3">
    <source>
        <dbReference type="ARBA" id="ARBA00022448"/>
    </source>
</evidence>
<evidence type="ECO:0000256" key="10">
    <source>
        <dbReference type="ARBA" id="ARBA00071366"/>
    </source>
</evidence>
<evidence type="ECO:0000313" key="12">
    <source>
        <dbReference type="EMBL" id="MDV0447075.1"/>
    </source>
</evidence>
<sequence length="356" mass="37945">MHLEDGRMPAEYKKYIARKTMIILGMLIFLAAFSLFAVCVGAVSVPLPDVLKTLLGGAGTGVYERIIWYIRIPQILTAIVAGAGLAVAGVAMQSVLRNPLASPYTLGLSNAAAFGAAVGILFFGLGTTGSNIADAVVVQNPYLVTLCAFLFSMLTSGIILFIAKIRSASPEIMILAGVAINSLAAAGLMAIQYFVDDTKLASIVFWQFGDVSRADWPELAIISGIVLICFLYLLYKRWDLNAMEAGDETAKSLGVNVPQMRLFGMVAASLISAVIVSFLGVIGFIGLVCPHIMRRFVGSDHRFLLIGTAVCGALLLLISDTVARTLIAPHVLPVSVITAFLGAPVFLYLIIQKKEI</sequence>
<keyword evidence="13" id="KW-1185">Reference proteome</keyword>
<dbReference type="AlphaFoldDB" id="A0AAE4MI89"/>
<feature type="transmembrane region" description="Helical" evidence="11">
    <location>
        <begin position="331"/>
        <end position="351"/>
    </location>
</feature>
<feature type="transmembrane region" description="Helical" evidence="11">
    <location>
        <begin position="303"/>
        <end position="319"/>
    </location>
</feature>
<evidence type="ECO:0000256" key="1">
    <source>
        <dbReference type="ARBA" id="ARBA00004651"/>
    </source>
</evidence>
<feature type="transmembrane region" description="Helical" evidence="11">
    <location>
        <begin position="174"/>
        <end position="195"/>
    </location>
</feature>
<reference evidence="12" key="1">
    <citation type="submission" date="2023-06" db="EMBL/GenBank/DDBJ databases">
        <title>Genome sequence of Methanosarcinaceae archaeon Ag5.</title>
        <authorList>
            <person name="Protasov E."/>
            <person name="Platt K."/>
            <person name="Poehlein A."/>
            <person name="Daniel R."/>
            <person name="Brune A."/>
        </authorList>
    </citation>
    <scope>NUCLEOTIDE SEQUENCE</scope>
    <source>
        <strain evidence="12">Ag5</strain>
    </source>
</reference>
<feature type="transmembrane region" description="Helical" evidence="11">
    <location>
        <begin position="215"/>
        <end position="235"/>
    </location>
</feature>
<evidence type="ECO:0000256" key="7">
    <source>
        <dbReference type="ARBA" id="ARBA00023136"/>
    </source>
</evidence>
<dbReference type="Proteomes" id="UP001271789">
    <property type="component" value="Unassembled WGS sequence"/>
</dbReference>
<gene>
    <name evidence="12" type="primary">hmuU</name>
    <name evidence="12" type="ORF">MsAg5_09490</name>
</gene>
<keyword evidence="3" id="KW-0813">Transport</keyword>
<dbReference type="EMBL" id="JAWDKD010000018">
    <property type="protein sequence ID" value="MDV0447075.1"/>
    <property type="molecule type" value="Genomic_DNA"/>
</dbReference>
<evidence type="ECO:0000313" key="13">
    <source>
        <dbReference type="Proteomes" id="UP001271789"/>
    </source>
</evidence>
<keyword evidence="6 11" id="KW-1133">Transmembrane helix</keyword>
<dbReference type="GO" id="GO:0022857">
    <property type="term" value="F:transmembrane transporter activity"/>
    <property type="evidence" value="ECO:0007669"/>
    <property type="project" value="InterPro"/>
</dbReference>
<evidence type="ECO:0000256" key="4">
    <source>
        <dbReference type="ARBA" id="ARBA00022475"/>
    </source>
</evidence>
<keyword evidence="4" id="KW-1003">Cell membrane</keyword>
<keyword evidence="5 11" id="KW-0812">Transmembrane</keyword>
<dbReference type="Gene3D" id="1.10.3470.10">
    <property type="entry name" value="ABC transporter involved in vitamin B12 uptake, BtuC"/>
    <property type="match status" value="1"/>
</dbReference>
<evidence type="ECO:0000256" key="9">
    <source>
        <dbReference type="ARBA" id="ARBA00064420"/>
    </source>
</evidence>
<name>A0AAE4MI89_9EURY</name>
<comment type="caution">
    <text evidence="12">The sequence shown here is derived from an EMBL/GenBank/DDBJ whole genome shotgun (WGS) entry which is preliminary data.</text>
</comment>
<keyword evidence="7 11" id="KW-0472">Membrane</keyword>
<feature type="transmembrane region" description="Helical" evidence="11">
    <location>
        <begin position="104"/>
        <end position="123"/>
    </location>
</feature>
<evidence type="ECO:0000256" key="11">
    <source>
        <dbReference type="SAM" id="Phobius"/>
    </source>
</evidence>
<dbReference type="SUPFAM" id="SSF81345">
    <property type="entry name" value="ABC transporter involved in vitamin B12 uptake, BtuC"/>
    <property type="match status" value="1"/>
</dbReference>
<evidence type="ECO:0000256" key="8">
    <source>
        <dbReference type="ARBA" id="ARBA00053891"/>
    </source>
</evidence>
<evidence type="ECO:0000256" key="6">
    <source>
        <dbReference type="ARBA" id="ARBA00022989"/>
    </source>
</evidence>
<dbReference type="GO" id="GO:0033214">
    <property type="term" value="P:siderophore-iron import into cell"/>
    <property type="evidence" value="ECO:0007669"/>
    <property type="project" value="TreeGrafter"/>
</dbReference>
<dbReference type="InterPro" id="IPR000522">
    <property type="entry name" value="ABC_transptr_permease_BtuC"/>
</dbReference>
<dbReference type="Pfam" id="PF01032">
    <property type="entry name" value="FecCD"/>
    <property type="match status" value="1"/>
</dbReference>
<comment type="similarity">
    <text evidence="2">Belongs to the binding-protein-dependent transport system permease family. FecCD subfamily.</text>
</comment>
<evidence type="ECO:0000256" key="5">
    <source>
        <dbReference type="ARBA" id="ARBA00022692"/>
    </source>
</evidence>
<dbReference type="GO" id="GO:0005886">
    <property type="term" value="C:plasma membrane"/>
    <property type="evidence" value="ECO:0007669"/>
    <property type="project" value="UniProtKB-SubCell"/>
</dbReference>
<comment type="function">
    <text evidence="8">Required for corrinoid utilization. Probably part of the ABC transporter complex BtuCDF involved in cobalamin (vitamin B12) import. Probably involved in the translocation of the substrate across the membrane.</text>
</comment>
<dbReference type="RefSeq" id="WP_338099492.1">
    <property type="nucleotide sequence ID" value="NZ_JAWDKD010000018.1"/>
</dbReference>
<dbReference type="CDD" id="cd06550">
    <property type="entry name" value="TM_ABC_iron-siderophores_like"/>
    <property type="match status" value="1"/>
</dbReference>
<comment type="subcellular location">
    <subcellularLocation>
        <location evidence="1">Cell membrane</location>
        <topology evidence="1">Multi-pass membrane protein</topology>
    </subcellularLocation>
</comment>
<feature type="transmembrane region" description="Helical" evidence="11">
    <location>
        <begin position="21"/>
        <end position="46"/>
    </location>
</feature>
<comment type="subunit">
    <text evidence="9">The complex is composed of two ATP-binding proteins (BtuD), two transmembrane proteins (BtuC) and a solute-binding protein (BtuF).</text>
</comment>
<feature type="transmembrane region" description="Helical" evidence="11">
    <location>
        <begin position="66"/>
        <end position="92"/>
    </location>
</feature>
<proteinExistence type="inferred from homology"/>
<evidence type="ECO:0000256" key="2">
    <source>
        <dbReference type="ARBA" id="ARBA00007935"/>
    </source>
</evidence>
<accession>A0AAE4MI89</accession>
<dbReference type="PANTHER" id="PTHR30472:SF25">
    <property type="entry name" value="ABC TRANSPORTER PERMEASE PROTEIN MJ0876-RELATED"/>
    <property type="match status" value="1"/>
</dbReference>